<reference evidence="2" key="1">
    <citation type="journal article" date="2020" name="bioRxiv">
        <title>Whole genome comparisons of ergot fungi reveals the divergence and evolution of species within the genus Claviceps are the result of varying mechanisms driving genome evolution and host range expansion.</title>
        <authorList>
            <person name="Wyka S.A."/>
            <person name="Mondo S.J."/>
            <person name="Liu M."/>
            <person name="Dettman J."/>
            <person name="Nalam V."/>
            <person name="Broders K.D."/>
        </authorList>
    </citation>
    <scope>NUCLEOTIDE SEQUENCE</scope>
    <source>
        <strain evidence="2">CCC 602</strain>
    </source>
</reference>
<dbReference type="EMBL" id="SRPW01004174">
    <property type="protein sequence ID" value="KAG5984784.1"/>
    <property type="molecule type" value="Genomic_DNA"/>
</dbReference>
<dbReference type="OrthoDB" id="2687452at2759"/>
<proteinExistence type="predicted"/>
<accession>A0A9P7N3L5</accession>
<keyword evidence="3" id="KW-1185">Reference proteome</keyword>
<evidence type="ECO:0000313" key="2">
    <source>
        <dbReference type="EMBL" id="KAG5984784.1"/>
    </source>
</evidence>
<feature type="compositionally biased region" description="Low complexity" evidence="1">
    <location>
        <begin position="79"/>
        <end position="93"/>
    </location>
</feature>
<protein>
    <recommendedName>
        <fullName evidence="4">C2H2-type domain-containing protein</fullName>
    </recommendedName>
</protein>
<evidence type="ECO:0000313" key="3">
    <source>
        <dbReference type="Proteomes" id="UP000748025"/>
    </source>
</evidence>
<feature type="compositionally biased region" description="Low complexity" evidence="1">
    <location>
        <begin position="119"/>
        <end position="137"/>
    </location>
</feature>
<feature type="region of interest" description="Disordered" evidence="1">
    <location>
        <begin position="53"/>
        <end position="140"/>
    </location>
</feature>
<name>A0A9P7N3L5_9HYPO</name>
<dbReference type="Proteomes" id="UP000748025">
    <property type="component" value="Unassembled WGS sequence"/>
</dbReference>
<gene>
    <name evidence="2" type="ORF">E4U43_006148</name>
</gene>
<feature type="compositionally biased region" description="Polar residues" evidence="1">
    <location>
        <begin position="94"/>
        <end position="104"/>
    </location>
</feature>
<dbReference type="AlphaFoldDB" id="A0A9P7N3L5"/>
<comment type="caution">
    <text evidence="2">The sequence shown here is derived from an EMBL/GenBank/DDBJ whole genome shotgun (WGS) entry which is preliminary data.</text>
</comment>
<organism evidence="2 3">
    <name type="scientific">Claviceps pusilla</name>
    <dbReference type="NCBI Taxonomy" id="123648"/>
    <lineage>
        <taxon>Eukaryota</taxon>
        <taxon>Fungi</taxon>
        <taxon>Dikarya</taxon>
        <taxon>Ascomycota</taxon>
        <taxon>Pezizomycotina</taxon>
        <taxon>Sordariomycetes</taxon>
        <taxon>Hypocreomycetidae</taxon>
        <taxon>Hypocreales</taxon>
        <taxon>Clavicipitaceae</taxon>
        <taxon>Claviceps</taxon>
    </lineage>
</organism>
<evidence type="ECO:0008006" key="4">
    <source>
        <dbReference type="Google" id="ProtNLM"/>
    </source>
</evidence>
<evidence type="ECO:0000256" key="1">
    <source>
        <dbReference type="SAM" id="MobiDB-lite"/>
    </source>
</evidence>
<sequence length="271" mass="30842">MDSLGLHIQYMEYVFEKHHDASSPYVPLSEAFSASTPAYDYADSSSQACHSDLENESFYDSPRPTSPTMNNSLHPAFQSPASSSAGYPSPSHPQFTHATTSFPHSPNMDLDVNAPSPRTSTDSQATKSSSPSSSSSSAHPGRDYPVCCLYPGCNAKPFKRRADLDRHYRHRHAADAQKVSFSCDYPRCSRRRDPFHRLDHFRDHLREFHKEDIEKRGGSVDENWLGERRVSSTWWRCPKCLNRVYIDRNGYECPTCKTACQAKRKEVRRRS</sequence>